<dbReference type="EMBL" id="CP003985">
    <property type="protein sequence ID" value="AGF77709.1"/>
    <property type="molecule type" value="Genomic_DNA"/>
</dbReference>
<dbReference type="PATRIC" id="fig|1167006.5.peg.1268"/>
<accession>M1ND71</accession>
<dbReference type="STRING" id="1167006.UWK_01141"/>
<gene>
    <name evidence="2" type="ordered locus">UWK_01141</name>
</gene>
<feature type="domain" description="Type I restriction enzyme R protein N-terminal" evidence="1">
    <location>
        <begin position="28"/>
        <end position="142"/>
    </location>
</feature>
<protein>
    <recommendedName>
        <fullName evidence="1">Type I restriction enzyme R protein N-terminal domain-containing protein</fullName>
    </recommendedName>
</protein>
<dbReference type="eggNOG" id="ENOG5031H6C">
    <property type="taxonomic scope" value="Bacteria"/>
</dbReference>
<evidence type="ECO:0000313" key="3">
    <source>
        <dbReference type="Proteomes" id="UP000011721"/>
    </source>
</evidence>
<reference evidence="3" key="1">
    <citation type="journal article" date="2013" name="Stand. Genomic Sci.">
        <title>Complete genome sequence of Desulfocapsa sulfexigens, a marine deltaproteobacterium specialized in disproportionating inorganic sulfur compounds.</title>
        <authorList>
            <person name="Finster K.W."/>
            <person name="Kjeldsen K.U."/>
            <person name="Kube M."/>
            <person name="Reinhardt R."/>
            <person name="Mussmann M."/>
            <person name="Amann R."/>
            <person name="Schreiber L."/>
        </authorList>
    </citation>
    <scope>NUCLEOTIDE SEQUENCE [LARGE SCALE GENOMIC DNA]</scope>
    <source>
        <strain evidence="3">DSM 10523 / SB164P1</strain>
    </source>
</reference>
<dbReference type="AlphaFoldDB" id="M1ND71"/>
<evidence type="ECO:0000259" key="1">
    <source>
        <dbReference type="Pfam" id="PF13588"/>
    </source>
</evidence>
<dbReference type="InterPro" id="IPR029464">
    <property type="entry name" value="HSDR_N"/>
</dbReference>
<proteinExistence type="predicted"/>
<sequence>MNDVPTHHMVYGTLRDFITGEELVDTDDERIRQDLSRMMVEKLGYNKEELEPRCFIETLFNRQFVRSNIELAVTLKGFGKKFLVIRYGAGSLVSRERSAIAAARVLEKSYQIPLAVVTNGRDAELLDTATKEVLATGMEAIPTRNRAEKMLAELEFRAPAEGKKREGEMRILNAFDVEVCCRSI</sequence>
<dbReference type="Pfam" id="PF13588">
    <property type="entry name" value="HSDR_N_2"/>
    <property type="match status" value="1"/>
</dbReference>
<evidence type="ECO:0000313" key="2">
    <source>
        <dbReference type="EMBL" id="AGF77709.1"/>
    </source>
</evidence>
<dbReference type="Proteomes" id="UP000011721">
    <property type="component" value="Chromosome"/>
</dbReference>
<keyword evidence="3" id="KW-1185">Reference proteome</keyword>
<name>M1ND71_DESSD</name>
<dbReference type="HOGENOM" id="CLU_124350_0_0_7"/>
<dbReference type="KEGG" id="dsf:UWK_01141"/>
<organism evidence="2 3">
    <name type="scientific">Desulfocapsa sulfexigens (strain DSM 10523 / SB164P1)</name>
    <dbReference type="NCBI Taxonomy" id="1167006"/>
    <lineage>
        <taxon>Bacteria</taxon>
        <taxon>Pseudomonadati</taxon>
        <taxon>Thermodesulfobacteriota</taxon>
        <taxon>Desulfobulbia</taxon>
        <taxon>Desulfobulbales</taxon>
        <taxon>Desulfocapsaceae</taxon>
        <taxon>Desulfocapsa</taxon>
    </lineage>
</organism>